<accession>A0AAV7JI25</accession>
<feature type="compositionally biased region" description="Polar residues" evidence="1">
    <location>
        <begin position="118"/>
        <end position="127"/>
    </location>
</feature>
<evidence type="ECO:0000313" key="3">
    <source>
        <dbReference type="Proteomes" id="UP001165289"/>
    </source>
</evidence>
<keyword evidence="3" id="KW-1185">Reference proteome</keyword>
<dbReference type="AlphaFoldDB" id="A0AAV7JI25"/>
<feature type="region of interest" description="Disordered" evidence="1">
    <location>
        <begin position="1"/>
        <end position="30"/>
    </location>
</feature>
<evidence type="ECO:0000313" key="2">
    <source>
        <dbReference type="EMBL" id="KAI6648468.1"/>
    </source>
</evidence>
<comment type="caution">
    <text evidence="2">The sequence shown here is derived from an EMBL/GenBank/DDBJ whole genome shotgun (WGS) entry which is preliminary data.</text>
</comment>
<feature type="compositionally biased region" description="Basic and acidic residues" evidence="1">
    <location>
        <begin position="20"/>
        <end position="30"/>
    </location>
</feature>
<reference evidence="2 3" key="1">
    <citation type="journal article" date="2023" name="BMC Biol.">
        <title>The compact genome of the sponge Oopsacas minuta (Hexactinellida) is lacking key metazoan core genes.</title>
        <authorList>
            <person name="Santini S."/>
            <person name="Schenkelaars Q."/>
            <person name="Jourda C."/>
            <person name="Duchesne M."/>
            <person name="Belahbib H."/>
            <person name="Rocher C."/>
            <person name="Selva M."/>
            <person name="Riesgo A."/>
            <person name="Vervoort M."/>
            <person name="Leys S.P."/>
            <person name="Kodjabachian L."/>
            <person name="Le Bivic A."/>
            <person name="Borchiellini C."/>
            <person name="Claverie J.M."/>
            <person name="Renard E."/>
        </authorList>
    </citation>
    <scope>NUCLEOTIDE SEQUENCE [LARGE SCALE GENOMIC DNA]</scope>
    <source>
        <strain evidence="2">SPO-2</strain>
    </source>
</reference>
<evidence type="ECO:0000256" key="1">
    <source>
        <dbReference type="SAM" id="MobiDB-lite"/>
    </source>
</evidence>
<dbReference type="Proteomes" id="UP001165289">
    <property type="component" value="Unassembled WGS sequence"/>
</dbReference>
<gene>
    <name evidence="2" type="ORF">LOD99_8100</name>
</gene>
<dbReference type="EMBL" id="JAKMXF010000330">
    <property type="protein sequence ID" value="KAI6648468.1"/>
    <property type="molecule type" value="Genomic_DNA"/>
</dbReference>
<name>A0AAV7JI25_9METZ</name>
<protein>
    <submittedName>
        <fullName evidence="2">Uncharacterized protein</fullName>
    </submittedName>
</protein>
<proteinExistence type="predicted"/>
<feature type="region of interest" description="Disordered" evidence="1">
    <location>
        <begin position="105"/>
        <end position="127"/>
    </location>
</feature>
<organism evidence="2 3">
    <name type="scientific">Oopsacas minuta</name>
    <dbReference type="NCBI Taxonomy" id="111878"/>
    <lineage>
        <taxon>Eukaryota</taxon>
        <taxon>Metazoa</taxon>
        <taxon>Porifera</taxon>
        <taxon>Hexactinellida</taxon>
        <taxon>Hexasterophora</taxon>
        <taxon>Lyssacinosida</taxon>
        <taxon>Leucopsacidae</taxon>
        <taxon>Oopsacas</taxon>
    </lineage>
</organism>
<sequence length="127" mass="14482">MASMPGNRTLLNRSKRVERRSKTASRDTNQRIRSIIDNKIAELTAETDSSIMFEWDNLFETDIEQLKSIKLNSQTNISLTRTFPPQVKPVVLDYKVKQLPTAYSCKKSSDKKAPGELNNPSNCCFNQ</sequence>